<dbReference type="Gene3D" id="1.20.1530.20">
    <property type="match status" value="1"/>
</dbReference>
<feature type="transmembrane region" description="Helical" evidence="5">
    <location>
        <begin position="110"/>
        <end position="131"/>
    </location>
</feature>
<dbReference type="GO" id="GO:0016020">
    <property type="term" value="C:membrane"/>
    <property type="evidence" value="ECO:0007669"/>
    <property type="project" value="UniProtKB-SubCell"/>
</dbReference>
<feature type="transmembrane region" description="Helical" evidence="5">
    <location>
        <begin position="19"/>
        <end position="37"/>
    </location>
</feature>
<feature type="transmembrane region" description="Helical" evidence="5">
    <location>
        <begin position="151"/>
        <end position="171"/>
    </location>
</feature>
<dbReference type="PANTHER" id="PTHR10361">
    <property type="entry name" value="SODIUM-BILE ACID COTRANSPORTER"/>
    <property type="match status" value="1"/>
</dbReference>
<dbReference type="Proteomes" id="UP000321580">
    <property type="component" value="Unassembled WGS sequence"/>
</dbReference>
<organism evidence="6 7">
    <name type="scientific">Phaeodactylibacter luteus</name>
    <dbReference type="NCBI Taxonomy" id="1564516"/>
    <lineage>
        <taxon>Bacteria</taxon>
        <taxon>Pseudomonadati</taxon>
        <taxon>Bacteroidota</taxon>
        <taxon>Saprospiria</taxon>
        <taxon>Saprospirales</taxon>
        <taxon>Haliscomenobacteraceae</taxon>
        <taxon>Phaeodactylibacter</taxon>
    </lineage>
</organism>
<keyword evidence="2 5" id="KW-0812">Transmembrane</keyword>
<dbReference type="Pfam" id="PF01758">
    <property type="entry name" value="SBF"/>
    <property type="match status" value="1"/>
</dbReference>
<feature type="transmembrane region" description="Helical" evidence="5">
    <location>
        <begin position="183"/>
        <end position="204"/>
    </location>
</feature>
<reference evidence="6 7" key="1">
    <citation type="submission" date="2019-08" db="EMBL/GenBank/DDBJ databases">
        <title>Genome of Phaeodactylibacter luteus.</title>
        <authorList>
            <person name="Bowman J.P."/>
        </authorList>
    </citation>
    <scope>NUCLEOTIDE SEQUENCE [LARGE SCALE GENOMIC DNA]</scope>
    <source>
        <strain evidence="6 7">KCTC 42180</strain>
    </source>
</reference>
<evidence type="ECO:0000313" key="6">
    <source>
        <dbReference type="EMBL" id="TXB63000.1"/>
    </source>
</evidence>
<evidence type="ECO:0000313" key="7">
    <source>
        <dbReference type="Proteomes" id="UP000321580"/>
    </source>
</evidence>
<comment type="caution">
    <text evidence="6">The sequence shown here is derived from an EMBL/GenBank/DDBJ whole genome shotgun (WGS) entry which is preliminary data.</text>
</comment>
<proteinExistence type="predicted"/>
<dbReference type="InterPro" id="IPR038770">
    <property type="entry name" value="Na+/solute_symporter_sf"/>
</dbReference>
<dbReference type="InterPro" id="IPR002657">
    <property type="entry name" value="BilAc:Na_symport/Acr3"/>
</dbReference>
<protein>
    <submittedName>
        <fullName evidence="6">Bile acid:sodium symporter family protein</fullName>
    </submittedName>
</protein>
<dbReference type="EMBL" id="VOOR01000020">
    <property type="protein sequence ID" value="TXB63000.1"/>
    <property type="molecule type" value="Genomic_DNA"/>
</dbReference>
<feature type="transmembrane region" description="Helical" evidence="5">
    <location>
        <begin position="210"/>
        <end position="233"/>
    </location>
</feature>
<feature type="transmembrane region" description="Helical" evidence="5">
    <location>
        <begin position="272"/>
        <end position="296"/>
    </location>
</feature>
<dbReference type="AlphaFoldDB" id="A0A5C6RMX9"/>
<dbReference type="RefSeq" id="WP_147167555.1">
    <property type="nucleotide sequence ID" value="NZ_VOOR01000020.1"/>
</dbReference>
<gene>
    <name evidence="6" type="ORF">FRY97_10855</name>
</gene>
<keyword evidence="7" id="KW-1185">Reference proteome</keyword>
<evidence type="ECO:0000256" key="4">
    <source>
        <dbReference type="ARBA" id="ARBA00023136"/>
    </source>
</evidence>
<dbReference type="InterPro" id="IPR004710">
    <property type="entry name" value="Bilac:Na_transpt"/>
</dbReference>
<dbReference type="PANTHER" id="PTHR10361:SF28">
    <property type="entry name" value="P3 PROTEIN-RELATED"/>
    <property type="match status" value="1"/>
</dbReference>
<comment type="subcellular location">
    <subcellularLocation>
        <location evidence="1">Membrane</location>
        <topology evidence="1">Multi-pass membrane protein</topology>
    </subcellularLocation>
</comment>
<accession>A0A5C6RMX9</accession>
<evidence type="ECO:0000256" key="2">
    <source>
        <dbReference type="ARBA" id="ARBA00022692"/>
    </source>
</evidence>
<sequence length="305" mass="33126">MTTPIDAIKINFNPDQLSLLNVCLAFIMFGVALDLRVDNFRDLLRRPKAPLVGLSSQLLLLPLLTLLLIAAVRPAPSIALGMLLVSACPGGNVSNFAVHISGANTALSVLMTSVSTLAAVVVTPLYFTFLAPLVPGADALQQDIYVAPGSMVATIVQLILLPLIAGMLLHAQFPFFTARLKQPVRMLSMAIFIGFVIFALYANFDNIINYLHIVFLLVFVHNALALLTGYFWAMSNRLPQADARAISIETGIQNSGLALILIFNFFDGLGGMALVAAFWGVWHLISAFSLAMWWQYRPIPAAVEK</sequence>
<evidence type="ECO:0000256" key="3">
    <source>
        <dbReference type="ARBA" id="ARBA00022989"/>
    </source>
</evidence>
<feature type="transmembrane region" description="Helical" evidence="5">
    <location>
        <begin position="78"/>
        <end position="98"/>
    </location>
</feature>
<name>A0A5C6RMX9_9BACT</name>
<feature type="transmembrane region" description="Helical" evidence="5">
    <location>
        <begin position="49"/>
        <end position="72"/>
    </location>
</feature>
<evidence type="ECO:0000256" key="5">
    <source>
        <dbReference type="SAM" id="Phobius"/>
    </source>
</evidence>
<keyword evidence="3 5" id="KW-1133">Transmembrane helix</keyword>
<evidence type="ECO:0000256" key="1">
    <source>
        <dbReference type="ARBA" id="ARBA00004141"/>
    </source>
</evidence>
<dbReference type="OrthoDB" id="9806785at2"/>
<keyword evidence="4 5" id="KW-0472">Membrane</keyword>